<dbReference type="GO" id="GO:0031929">
    <property type="term" value="P:TOR signaling"/>
    <property type="evidence" value="ECO:0007669"/>
    <property type="project" value="InterPro"/>
</dbReference>
<dbReference type="InterPro" id="IPR037588">
    <property type="entry name" value="MLST8"/>
</dbReference>
<dbReference type="Gene3D" id="2.130.10.10">
    <property type="entry name" value="YVTN repeat-like/Quinoprotein amine dehydrogenase"/>
    <property type="match status" value="1"/>
</dbReference>
<feature type="repeat" description="WD" evidence="4">
    <location>
        <begin position="805"/>
        <end position="831"/>
    </location>
</feature>
<keyword evidence="7" id="KW-1185">Reference proteome</keyword>
<evidence type="ECO:0000256" key="1">
    <source>
        <dbReference type="ARBA" id="ARBA00009890"/>
    </source>
</evidence>
<dbReference type="GO" id="GO:0031931">
    <property type="term" value="C:TORC1 complex"/>
    <property type="evidence" value="ECO:0007669"/>
    <property type="project" value="InterPro"/>
</dbReference>
<dbReference type="GO" id="GO:0032956">
    <property type="term" value="P:regulation of actin cytoskeleton organization"/>
    <property type="evidence" value="ECO:0007669"/>
    <property type="project" value="TreeGrafter"/>
</dbReference>
<feature type="repeat" description="WD" evidence="4">
    <location>
        <begin position="533"/>
        <end position="560"/>
    </location>
</feature>
<dbReference type="InterPro" id="IPR036322">
    <property type="entry name" value="WD40_repeat_dom_sf"/>
</dbReference>
<keyword evidence="2 4" id="KW-0853">WD repeat</keyword>
<dbReference type="SMART" id="SM00320">
    <property type="entry name" value="WD40"/>
    <property type="match status" value="5"/>
</dbReference>
<dbReference type="FunFam" id="2.130.10.10:FF:000969">
    <property type="entry name" value="WD repeat protein"/>
    <property type="match status" value="1"/>
</dbReference>
<evidence type="ECO:0000313" key="6">
    <source>
        <dbReference type="EMBL" id="KAF2031617.1"/>
    </source>
</evidence>
<dbReference type="GO" id="GO:0031932">
    <property type="term" value="C:TORC2 complex"/>
    <property type="evidence" value="ECO:0007669"/>
    <property type="project" value="InterPro"/>
</dbReference>
<dbReference type="Proteomes" id="UP000799777">
    <property type="component" value="Unassembled WGS sequence"/>
</dbReference>
<dbReference type="Pfam" id="PF00400">
    <property type="entry name" value="WD40"/>
    <property type="match status" value="4"/>
</dbReference>
<reference evidence="6" key="1">
    <citation type="journal article" date="2020" name="Stud. Mycol.">
        <title>101 Dothideomycetes genomes: a test case for predicting lifestyles and emergence of pathogens.</title>
        <authorList>
            <person name="Haridas S."/>
            <person name="Albert R."/>
            <person name="Binder M."/>
            <person name="Bloem J."/>
            <person name="Labutti K."/>
            <person name="Salamov A."/>
            <person name="Andreopoulos B."/>
            <person name="Baker S."/>
            <person name="Barry K."/>
            <person name="Bills G."/>
            <person name="Bluhm B."/>
            <person name="Cannon C."/>
            <person name="Castanera R."/>
            <person name="Culley D."/>
            <person name="Daum C."/>
            <person name="Ezra D."/>
            <person name="Gonzalez J."/>
            <person name="Henrissat B."/>
            <person name="Kuo A."/>
            <person name="Liang C."/>
            <person name="Lipzen A."/>
            <person name="Lutzoni F."/>
            <person name="Magnuson J."/>
            <person name="Mondo S."/>
            <person name="Nolan M."/>
            <person name="Ohm R."/>
            <person name="Pangilinan J."/>
            <person name="Park H.-J."/>
            <person name="Ramirez L."/>
            <person name="Alfaro M."/>
            <person name="Sun H."/>
            <person name="Tritt A."/>
            <person name="Yoshinaga Y."/>
            <person name="Zwiers L.-H."/>
            <person name="Turgeon B."/>
            <person name="Goodwin S."/>
            <person name="Spatafora J."/>
            <person name="Crous P."/>
            <person name="Grigoriev I."/>
        </authorList>
    </citation>
    <scope>NUCLEOTIDE SEQUENCE</scope>
    <source>
        <strain evidence="6">CBS 110217</strain>
    </source>
</reference>
<evidence type="ECO:0000256" key="3">
    <source>
        <dbReference type="ARBA" id="ARBA00022737"/>
    </source>
</evidence>
<dbReference type="PANTHER" id="PTHR19842:SF0">
    <property type="entry name" value="TARGET OF RAPAMYCIN COMPLEX SUBUNIT LST8"/>
    <property type="match status" value="1"/>
</dbReference>
<name>A0A9P4HCM3_9PLEO</name>
<gene>
    <name evidence="6" type="ORF">EK21DRAFT_62735</name>
</gene>
<keyword evidence="3" id="KW-0677">Repeat</keyword>
<dbReference type="SUPFAM" id="SSF50978">
    <property type="entry name" value="WD40 repeat-like"/>
    <property type="match status" value="1"/>
</dbReference>
<dbReference type="PROSITE" id="PS50082">
    <property type="entry name" value="WD_REPEATS_2"/>
    <property type="match status" value="3"/>
</dbReference>
<feature type="repeat" description="WD" evidence="4">
    <location>
        <begin position="746"/>
        <end position="781"/>
    </location>
</feature>
<dbReference type="InterPro" id="IPR001680">
    <property type="entry name" value="WD40_rpt"/>
</dbReference>
<evidence type="ECO:0000256" key="5">
    <source>
        <dbReference type="SAM" id="MobiDB-lite"/>
    </source>
</evidence>
<evidence type="ECO:0000256" key="2">
    <source>
        <dbReference type="ARBA" id="ARBA00022574"/>
    </source>
</evidence>
<dbReference type="PANTHER" id="PTHR19842">
    <property type="entry name" value="G BETA-LIKE PROTEIN GBL"/>
    <property type="match status" value="1"/>
</dbReference>
<dbReference type="PROSITE" id="PS50294">
    <property type="entry name" value="WD_REPEATS_REGION"/>
    <property type="match status" value="1"/>
</dbReference>
<dbReference type="InterPro" id="IPR015943">
    <property type="entry name" value="WD40/YVTN_repeat-like_dom_sf"/>
</dbReference>
<protein>
    <submittedName>
        <fullName evidence="6">WD40 repeat-like protein</fullName>
    </submittedName>
</protein>
<dbReference type="AlphaFoldDB" id="A0A9P4HCM3"/>
<comment type="caution">
    <text evidence="6">The sequence shown here is derived from an EMBL/GenBank/DDBJ whole genome shotgun (WGS) entry which is preliminary data.</text>
</comment>
<accession>A0A9P4HCM3</accession>
<evidence type="ECO:0000256" key="4">
    <source>
        <dbReference type="PROSITE-ProRule" id="PRU00221"/>
    </source>
</evidence>
<comment type="similarity">
    <text evidence="1">Belongs to the WD repeat LST8 family.</text>
</comment>
<organism evidence="6 7">
    <name type="scientific">Setomelanomma holmii</name>
    <dbReference type="NCBI Taxonomy" id="210430"/>
    <lineage>
        <taxon>Eukaryota</taxon>
        <taxon>Fungi</taxon>
        <taxon>Dikarya</taxon>
        <taxon>Ascomycota</taxon>
        <taxon>Pezizomycotina</taxon>
        <taxon>Dothideomycetes</taxon>
        <taxon>Pleosporomycetidae</taxon>
        <taxon>Pleosporales</taxon>
        <taxon>Pleosporineae</taxon>
        <taxon>Phaeosphaeriaceae</taxon>
        <taxon>Setomelanomma</taxon>
    </lineage>
</organism>
<evidence type="ECO:0000313" key="7">
    <source>
        <dbReference type="Proteomes" id="UP000799777"/>
    </source>
</evidence>
<feature type="region of interest" description="Disordered" evidence="5">
    <location>
        <begin position="143"/>
        <end position="185"/>
    </location>
</feature>
<dbReference type="OrthoDB" id="10248252at2759"/>
<dbReference type="InterPro" id="IPR019775">
    <property type="entry name" value="WD40_repeat_CS"/>
</dbReference>
<dbReference type="PROSITE" id="PS00678">
    <property type="entry name" value="WD_REPEATS_1"/>
    <property type="match status" value="2"/>
</dbReference>
<dbReference type="EMBL" id="ML978179">
    <property type="protein sequence ID" value="KAF2031617.1"/>
    <property type="molecule type" value="Genomic_DNA"/>
</dbReference>
<proteinExistence type="inferred from homology"/>
<sequence>MSDASDAPVTAPAKPLSRFGPIYQLLPSKPQNQPAFQSAASPRAPGSFTDKEEHLLIFLKEVKKFKWTLITTEFNEDYPGRSYTMLQSRYSTKLNKRDRSLDPAVLKLPARWANESAVDWTTVHSDNLGPRERVEITYRPPYASIDLGSTPRPALPRHIPELDESSGAESGARQPRPRRAPPVNYNVRRRNRRLADGTHEDNFDDVISTGSVDKETSVRSECPPDDSSPTRLKLQVVINEPMAMHFDADDAKIGWLAQLDPHNKSSEKLPYLTSSQRLALRQSPVEWAWDQFSSREWQGLLVHVDFGPSELACIQRAVSKIQSIPQESRLATQRRHFRSILKGLTASKLLQLTHIIQQRLYTRSTYSIKAFLQDAQAGQMADTPQVLRLSAARPQRTNNSTQNVSVNALLRTREAGLSSRRGWQTATRALTYQTRNKIMDTLGPLCSWTGASSDINVVAWSPDGETFAAGAVAVTDADSMQYNRRNNLLFGNLHETSVHELAEHSVDRPRTETGANSTHAMYVSQDPKLYTTVTSVGFSPSGKIMYSAGYDKSICVWHVEPNGAQPALGAKLKHKSEVEMMVVNRRFEGTLATAAQLSSGSAIKLLTLDEDEPAKFSKHSFRSEKAASRSDLRILPQALQFEPRNGGLLLAGFGANARQDSGFDLTGDLCLWDIETQVQVPIYGSNKNVFDVTFNPNQRHMPLFAAGCVAWGNVNRGTRSVIRLYDGKASDRFTCPLEIECKALDINDVTWCPHDEHLIATGCTDGRVYVWDMRHSDCPLRTLSHGTSLMPLQDGIAHERTDTGVRFLSWGANGTRLYSGSSDGIVKVWDVTRSVEDTFIKDLVTLDSGIMAGAFSEDYTKLVLGEVNGSVNVLDVGREDYTAKDAEILRYFPYACADYEDDSVNGEVSARDPATDSGITEARGLLESQQLQLAPMRALPIKQVVQGPCYQGPFDQSVDAPYLRKQALEFQLSMASRPGPQCDITACKNSTSLVTSEEVGDSGQSMDRIPDELRLQWTAVDTTARIIPGKSRCTHCARPARPSFAINEDESILCERCSFACFRCGAVNPLAPATTTLICDACAGVWEIGALGYECVEQPALNGRLDVPTLRRFGRDMLEDRMDDDSTSFGDEMNALTDYYFSLAIDRPESPPL</sequence>